<keyword evidence="3" id="KW-0067">ATP-binding</keyword>
<sequence>MYTEASREPLLRSQQFAAVLTAVGCARAFVQQTVRAWQLVSIRDDAVLVASELVTNAVRSTGNTDPHPDYAALARVPVIRVQLGVRDRLLLVEVWDPSTEPPVLQGQRDGAEHGRGLHIVHVVSERWGVYFPKSGGKVVWAALTATHAHPPDRLSDAALPGDDCRSAAAATLSLPTMP</sequence>
<keyword evidence="3" id="KW-0547">Nucleotide-binding</keyword>
<dbReference type="InterPro" id="IPR003594">
    <property type="entry name" value="HATPase_dom"/>
</dbReference>
<organism evidence="3 4">
    <name type="scientific">Actinocrinis puniceicyclus</name>
    <dbReference type="NCBI Taxonomy" id="977794"/>
    <lineage>
        <taxon>Bacteria</taxon>
        <taxon>Bacillati</taxon>
        <taxon>Actinomycetota</taxon>
        <taxon>Actinomycetes</taxon>
        <taxon>Catenulisporales</taxon>
        <taxon>Actinospicaceae</taxon>
        <taxon>Actinocrinis</taxon>
    </lineage>
</organism>
<comment type="caution">
    <text evidence="3">The sequence shown here is derived from an EMBL/GenBank/DDBJ whole genome shotgun (WGS) entry which is preliminary data.</text>
</comment>
<proteinExistence type="predicted"/>
<dbReference type="AlphaFoldDB" id="A0A8J7WSG9"/>
<accession>A0A8J7WSG9</accession>
<dbReference type="RefSeq" id="WP_211469992.1">
    <property type="nucleotide sequence ID" value="NZ_JAGSXH010000093.1"/>
</dbReference>
<dbReference type="Gene3D" id="3.30.565.10">
    <property type="entry name" value="Histidine kinase-like ATPase, C-terminal domain"/>
    <property type="match status" value="1"/>
</dbReference>
<keyword evidence="4" id="KW-1185">Reference proteome</keyword>
<dbReference type="EMBL" id="JAGSXH010000093">
    <property type="protein sequence ID" value="MBS2965637.1"/>
    <property type="molecule type" value="Genomic_DNA"/>
</dbReference>
<keyword evidence="1" id="KW-0418">Kinase</keyword>
<evidence type="ECO:0000259" key="2">
    <source>
        <dbReference type="Pfam" id="PF13581"/>
    </source>
</evidence>
<dbReference type="GO" id="GO:0004674">
    <property type="term" value="F:protein serine/threonine kinase activity"/>
    <property type="evidence" value="ECO:0007669"/>
    <property type="project" value="UniProtKB-KW"/>
</dbReference>
<protein>
    <submittedName>
        <fullName evidence="3">ATP-binding protein</fullName>
    </submittedName>
</protein>
<dbReference type="GO" id="GO:0005524">
    <property type="term" value="F:ATP binding"/>
    <property type="evidence" value="ECO:0007669"/>
    <property type="project" value="UniProtKB-KW"/>
</dbReference>
<dbReference type="Pfam" id="PF13581">
    <property type="entry name" value="HATPase_c_2"/>
    <property type="match status" value="1"/>
</dbReference>
<dbReference type="PROSITE" id="PS51257">
    <property type="entry name" value="PROKAR_LIPOPROTEIN"/>
    <property type="match status" value="1"/>
</dbReference>
<feature type="domain" description="Histidine kinase/HSP90-like ATPase" evidence="2">
    <location>
        <begin position="17"/>
        <end position="140"/>
    </location>
</feature>
<dbReference type="InterPro" id="IPR036890">
    <property type="entry name" value="HATPase_C_sf"/>
</dbReference>
<evidence type="ECO:0000256" key="1">
    <source>
        <dbReference type="ARBA" id="ARBA00022527"/>
    </source>
</evidence>
<dbReference type="InterPro" id="IPR050267">
    <property type="entry name" value="Anti-sigma-factor_SerPK"/>
</dbReference>
<dbReference type="Proteomes" id="UP000677913">
    <property type="component" value="Unassembled WGS sequence"/>
</dbReference>
<dbReference type="PANTHER" id="PTHR35526">
    <property type="entry name" value="ANTI-SIGMA-F FACTOR RSBW-RELATED"/>
    <property type="match status" value="1"/>
</dbReference>
<dbReference type="SUPFAM" id="SSF55874">
    <property type="entry name" value="ATPase domain of HSP90 chaperone/DNA topoisomerase II/histidine kinase"/>
    <property type="match status" value="1"/>
</dbReference>
<keyword evidence="1" id="KW-0808">Transferase</keyword>
<reference evidence="3" key="1">
    <citation type="submission" date="2021-04" db="EMBL/GenBank/DDBJ databases">
        <title>Genome based classification of Actinospica acidithermotolerans sp. nov., an actinobacterium isolated from an Indonesian hot spring.</title>
        <authorList>
            <person name="Kusuma A.B."/>
            <person name="Putra K.E."/>
            <person name="Nafisah S."/>
            <person name="Loh J."/>
            <person name="Nouioui I."/>
            <person name="Goodfellow M."/>
        </authorList>
    </citation>
    <scope>NUCLEOTIDE SEQUENCE</scope>
    <source>
        <strain evidence="3">DSM 45618</strain>
    </source>
</reference>
<keyword evidence="1" id="KW-0723">Serine/threonine-protein kinase</keyword>
<dbReference type="PANTHER" id="PTHR35526:SF3">
    <property type="entry name" value="ANTI-SIGMA-F FACTOR RSBW"/>
    <property type="match status" value="1"/>
</dbReference>
<gene>
    <name evidence="3" type="ORF">KGA66_21480</name>
</gene>
<evidence type="ECO:0000313" key="3">
    <source>
        <dbReference type="EMBL" id="MBS2965637.1"/>
    </source>
</evidence>
<dbReference type="CDD" id="cd16936">
    <property type="entry name" value="HATPase_RsbW-like"/>
    <property type="match status" value="1"/>
</dbReference>
<evidence type="ECO:0000313" key="4">
    <source>
        <dbReference type="Proteomes" id="UP000677913"/>
    </source>
</evidence>
<name>A0A8J7WSG9_9ACTN</name>